<reference evidence="1" key="1">
    <citation type="journal article" date="2023" name="IScience">
        <title>Live-bearing cockroach genome reveals convergent evolutionary mechanisms linked to viviparity in insects and beyond.</title>
        <authorList>
            <person name="Fouks B."/>
            <person name="Harrison M.C."/>
            <person name="Mikhailova A.A."/>
            <person name="Marchal E."/>
            <person name="English S."/>
            <person name="Carruthers M."/>
            <person name="Jennings E.C."/>
            <person name="Chiamaka E.L."/>
            <person name="Frigard R.A."/>
            <person name="Pippel M."/>
            <person name="Attardo G.M."/>
            <person name="Benoit J.B."/>
            <person name="Bornberg-Bauer E."/>
            <person name="Tobe S.S."/>
        </authorList>
    </citation>
    <scope>NUCLEOTIDE SEQUENCE</scope>
    <source>
        <strain evidence="1">Stay&amp;Tobe</strain>
    </source>
</reference>
<dbReference type="PANTHER" id="PTHR10151:SF120">
    <property type="entry name" value="BIS(5'-ADENOSYL)-TRIPHOSPHATASE"/>
    <property type="match status" value="1"/>
</dbReference>
<dbReference type="AlphaFoldDB" id="A0AAD8EPD7"/>
<dbReference type="Gene3D" id="3.30.1360.180">
    <property type="match status" value="1"/>
</dbReference>
<dbReference type="SUPFAM" id="SSF53649">
    <property type="entry name" value="Alkaline phosphatase-like"/>
    <property type="match status" value="1"/>
</dbReference>
<dbReference type="GO" id="GO:0016787">
    <property type="term" value="F:hydrolase activity"/>
    <property type="evidence" value="ECO:0007669"/>
    <property type="project" value="UniProtKB-ARBA"/>
</dbReference>
<dbReference type="PANTHER" id="PTHR10151">
    <property type="entry name" value="ECTONUCLEOTIDE PYROPHOSPHATASE/PHOSPHODIESTERASE"/>
    <property type="match status" value="1"/>
</dbReference>
<feature type="non-terminal residue" evidence="1">
    <location>
        <position position="367"/>
    </location>
</feature>
<dbReference type="InterPro" id="IPR017850">
    <property type="entry name" value="Alkaline_phosphatase_core_sf"/>
</dbReference>
<dbReference type="Proteomes" id="UP001233999">
    <property type="component" value="Unassembled WGS sequence"/>
</dbReference>
<sequence>MRNVFITKTFTNHHSIATGLYAETHGVLGNSVYDPKYKKVLNYGYDLWHFTEEITPIWTLNQKAGEGRHSGVLMWPGGSDQVYQNISTTFSLKYNPSVPFSDRVDVAVSWIMDPETPANLVFLYFEEPDKTAHVYGPESQQVANAISKVDNVTGYLLKKLEENNLTDAVNVFLLSDHGFESVTVSRIINITDFIPPEANYTIVEHSPTYHLYPANDEDGEIIYDALKNASNIFKHFSVYRKDELLDRWHYKHNRRTPPIFVLADESYAFSDIYRYANDYVNITNTSLTPNTTFGLHGYDNNEMNMHPFFIAFGPLIKKEYKLDPFDNVDLYSLFSYMLKLDAPHTNGTLDNVKSLLTSEPDPSLPYI</sequence>
<accession>A0AAD8EPD7</accession>
<dbReference type="EMBL" id="JASPKZ010001233">
    <property type="protein sequence ID" value="KAJ9598240.1"/>
    <property type="molecule type" value="Genomic_DNA"/>
</dbReference>
<dbReference type="Pfam" id="PF01663">
    <property type="entry name" value="Phosphodiest"/>
    <property type="match status" value="1"/>
</dbReference>
<name>A0AAD8EPD7_DIPPU</name>
<organism evidence="1 2">
    <name type="scientific">Diploptera punctata</name>
    <name type="common">Pacific beetle cockroach</name>
    <dbReference type="NCBI Taxonomy" id="6984"/>
    <lineage>
        <taxon>Eukaryota</taxon>
        <taxon>Metazoa</taxon>
        <taxon>Ecdysozoa</taxon>
        <taxon>Arthropoda</taxon>
        <taxon>Hexapoda</taxon>
        <taxon>Insecta</taxon>
        <taxon>Pterygota</taxon>
        <taxon>Neoptera</taxon>
        <taxon>Polyneoptera</taxon>
        <taxon>Dictyoptera</taxon>
        <taxon>Blattodea</taxon>
        <taxon>Blaberoidea</taxon>
        <taxon>Blaberidae</taxon>
        <taxon>Diplopterinae</taxon>
        <taxon>Diploptera</taxon>
    </lineage>
</organism>
<evidence type="ECO:0000313" key="2">
    <source>
        <dbReference type="Proteomes" id="UP001233999"/>
    </source>
</evidence>
<protein>
    <submittedName>
        <fullName evidence="1">Uncharacterized protein</fullName>
    </submittedName>
</protein>
<dbReference type="InterPro" id="IPR002591">
    <property type="entry name" value="Phosphodiest/P_Trfase"/>
</dbReference>
<keyword evidence="2" id="KW-1185">Reference proteome</keyword>
<evidence type="ECO:0000313" key="1">
    <source>
        <dbReference type="EMBL" id="KAJ9598240.1"/>
    </source>
</evidence>
<gene>
    <name evidence="1" type="ORF">L9F63_011061</name>
</gene>
<proteinExistence type="predicted"/>
<dbReference type="Gene3D" id="3.40.720.10">
    <property type="entry name" value="Alkaline Phosphatase, subunit A"/>
    <property type="match status" value="1"/>
</dbReference>
<reference evidence="1" key="2">
    <citation type="submission" date="2023-05" db="EMBL/GenBank/DDBJ databases">
        <authorList>
            <person name="Fouks B."/>
        </authorList>
    </citation>
    <scope>NUCLEOTIDE SEQUENCE</scope>
    <source>
        <strain evidence="1">Stay&amp;Tobe</strain>
        <tissue evidence="1">Testes</tissue>
    </source>
</reference>
<dbReference type="CDD" id="cd16018">
    <property type="entry name" value="Enpp"/>
    <property type="match status" value="1"/>
</dbReference>
<comment type="caution">
    <text evidence="1">The sequence shown here is derived from an EMBL/GenBank/DDBJ whole genome shotgun (WGS) entry which is preliminary data.</text>
</comment>